<gene>
    <name evidence="1" type="ORF">O181_008236</name>
</gene>
<accession>A0A9Q3GIB8</accession>
<reference evidence="1" key="1">
    <citation type="submission" date="2021-03" db="EMBL/GenBank/DDBJ databases">
        <title>Draft genome sequence of rust myrtle Austropuccinia psidii MF-1, a brazilian biotype.</title>
        <authorList>
            <person name="Quecine M.C."/>
            <person name="Pachon D.M.R."/>
            <person name="Bonatelli M.L."/>
            <person name="Correr F.H."/>
            <person name="Franceschini L.M."/>
            <person name="Leite T.F."/>
            <person name="Margarido G.R.A."/>
            <person name="Almeida C.A."/>
            <person name="Ferrarezi J.A."/>
            <person name="Labate C.A."/>
        </authorList>
    </citation>
    <scope>NUCLEOTIDE SEQUENCE</scope>
    <source>
        <strain evidence="1">MF-1</strain>
    </source>
</reference>
<organism evidence="1 2">
    <name type="scientific">Austropuccinia psidii MF-1</name>
    <dbReference type="NCBI Taxonomy" id="1389203"/>
    <lineage>
        <taxon>Eukaryota</taxon>
        <taxon>Fungi</taxon>
        <taxon>Dikarya</taxon>
        <taxon>Basidiomycota</taxon>
        <taxon>Pucciniomycotina</taxon>
        <taxon>Pucciniomycetes</taxon>
        <taxon>Pucciniales</taxon>
        <taxon>Sphaerophragmiaceae</taxon>
        <taxon>Austropuccinia</taxon>
    </lineage>
</organism>
<evidence type="ECO:0000313" key="2">
    <source>
        <dbReference type="Proteomes" id="UP000765509"/>
    </source>
</evidence>
<comment type="caution">
    <text evidence="1">The sequence shown here is derived from an EMBL/GenBank/DDBJ whole genome shotgun (WGS) entry which is preliminary data.</text>
</comment>
<dbReference type="Proteomes" id="UP000765509">
    <property type="component" value="Unassembled WGS sequence"/>
</dbReference>
<dbReference type="AlphaFoldDB" id="A0A9Q3GIB8"/>
<protein>
    <submittedName>
        <fullName evidence="1">Uncharacterized protein</fullName>
    </submittedName>
</protein>
<name>A0A9Q3GIB8_9BASI</name>
<dbReference type="EMBL" id="AVOT02001889">
    <property type="protein sequence ID" value="MBW0468521.1"/>
    <property type="molecule type" value="Genomic_DNA"/>
</dbReference>
<dbReference type="OrthoDB" id="446925at2759"/>
<sequence>MHAVHIKSGRCKYIVVAREDFLGWPETVGLVKITAKAVGEWFTSELICSYDSPNRVTFCGGPYWGNNFKMKQRNQVQDSESPHLITQSLKECWKGAIKSSKMT</sequence>
<evidence type="ECO:0000313" key="1">
    <source>
        <dbReference type="EMBL" id="MBW0468521.1"/>
    </source>
</evidence>
<proteinExistence type="predicted"/>
<keyword evidence="2" id="KW-1185">Reference proteome</keyword>